<accession>A0A4R3I3F0</accession>
<evidence type="ECO:0000313" key="2">
    <source>
        <dbReference type="EMBL" id="TCS40344.1"/>
    </source>
</evidence>
<name>A0A4R3I3F0_9GAMM</name>
<gene>
    <name evidence="2" type="ORF">BCF53_10953</name>
</gene>
<sequence>MRSMKASLAKLCLPLLLLAGCGSSSDDPLNYDGVLSAAELYSYDTRTNSDALVECSVIYLQPGSCDLSKVQPLGMGVSGDVSESDVASRLVVSHDWMADSFLDALDYIDDQNLLNLFKAVNTIVISYEIDGSFYHAYTASIYIDPRYLWRNTEEWETINDEDDSCGCSEYPLQFYPARRFVDAGSGDYSTWSNSYNSETYNYRYTYQLAPKLYSLLAHELAHANDFVPPELLASLGSSGTIYDYIYSNTRVSSDLDELYPLSSDLVMEAADVYYNESEASAGLIASTGEDIGLEFEDDGASYFYSYTNSREDLATLVEISMMYLKYGAVLDVGFTNIPDVESPECDDYLIEWGQRHRLADADVNNRAAYVAGRIISADYALEISSITDETIAIEAGSGWCSSRYDTDVAVSSARSIQSRSRSTVVHDFQDDFVVEGVMPEWP</sequence>
<reference evidence="2 3" key="1">
    <citation type="submission" date="2019-03" db="EMBL/GenBank/DDBJ databases">
        <title>Genomic Encyclopedia of Archaeal and Bacterial Type Strains, Phase II (KMG-II): from individual species to whole genera.</title>
        <authorList>
            <person name="Goeker M."/>
        </authorList>
    </citation>
    <scope>NUCLEOTIDE SEQUENCE [LARGE SCALE GENOMIC DNA]</scope>
    <source>
        <strain evidence="2 3">DSM 15388</strain>
    </source>
</reference>
<dbReference type="AlphaFoldDB" id="A0A4R3I3F0"/>
<dbReference type="Proteomes" id="UP000295793">
    <property type="component" value="Unassembled WGS sequence"/>
</dbReference>
<dbReference type="PROSITE" id="PS51257">
    <property type="entry name" value="PROKAR_LIPOPROTEIN"/>
    <property type="match status" value="1"/>
</dbReference>
<feature type="signal peptide" evidence="1">
    <location>
        <begin position="1"/>
        <end position="26"/>
    </location>
</feature>
<keyword evidence="3" id="KW-1185">Reference proteome</keyword>
<proteinExistence type="predicted"/>
<keyword evidence="1" id="KW-0732">Signal</keyword>
<comment type="caution">
    <text evidence="2">The sequence shown here is derived from an EMBL/GenBank/DDBJ whole genome shotgun (WGS) entry which is preliminary data.</text>
</comment>
<protein>
    <submittedName>
        <fullName evidence="2">Uncharacterized protein</fullName>
    </submittedName>
</protein>
<dbReference type="EMBL" id="SLZR01000009">
    <property type="protein sequence ID" value="TCS40344.1"/>
    <property type="molecule type" value="Genomic_DNA"/>
</dbReference>
<dbReference type="OrthoDB" id="5803286at2"/>
<dbReference type="RefSeq" id="WP_132701857.1">
    <property type="nucleotide sequence ID" value="NZ_SLZR01000009.1"/>
</dbReference>
<feature type="chain" id="PRO_5020276429" evidence="1">
    <location>
        <begin position="27"/>
        <end position="442"/>
    </location>
</feature>
<evidence type="ECO:0000256" key="1">
    <source>
        <dbReference type="SAM" id="SignalP"/>
    </source>
</evidence>
<evidence type="ECO:0000313" key="3">
    <source>
        <dbReference type="Proteomes" id="UP000295793"/>
    </source>
</evidence>
<organism evidence="2 3">
    <name type="scientific">Reinekea marinisedimentorum</name>
    <dbReference type="NCBI Taxonomy" id="230495"/>
    <lineage>
        <taxon>Bacteria</taxon>
        <taxon>Pseudomonadati</taxon>
        <taxon>Pseudomonadota</taxon>
        <taxon>Gammaproteobacteria</taxon>
        <taxon>Oceanospirillales</taxon>
        <taxon>Saccharospirillaceae</taxon>
        <taxon>Reinekea</taxon>
    </lineage>
</organism>